<dbReference type="PANTHER" id="PTHR31656">
    <property type="entry name" value="ROOT CAP DOMAIN-CONTAINING PROTEIN"/>
    <property type="match status" value="1"/>
</dbReference>
<dbReference type="EMBL" id="VAHF01000003">
    <property type="protein sequence ID" value="TXG67114.1"/>
    <property type="molecule type" value="Genomic_DNA"/>
</dbReference>
<dbReference type="OrthoDB" id="2012063at2759"/>
<organism evidence="2 3">
    <name type="scientific">Acer yangbiense</name>
    <dbReference type="NCBI Taxonomy" id="1000413"/>
    <lineage>
        <taxon>Eukaryota</taxon>
        <taxon>Viridiplantae</taxon>
        <taxon>Streptophyta</taxon>
        <taxon>Embryophyta</taxon>
        <taxon>Tracheophyta</taxon>
        <taxon>Spermatophyta</taxon>
        <taxon>Magnoliopsida</taxon>
        <taxon>eudicotyledons</taxon>
        <taxon>Gunneridae</taxon>
        <taxon>Pentapetalae</taxon>
        <taxon>rosids</taxon>
        <taxon>malvids</taxon>
        <taxon>Sapindales</taxon>
        <taxon>Sapindaceae</taxon>
        <taxon>Hippocastanoideae</taxon>
        <taxon>Acereae</taxon>
        <taxon>Acer</taxon>
    </lineage>
</organism>
<reference evidence="3" key="1">
    <citation type="journal article" date="2019" name="Gigascience">
        <title>De novo genome assembly of the endangered Acer yangbiense, a plant species with extremely small populations endemic to Yunnan Province, China.</title>
        <authorList>
            <person name="Yang J."/>
            <person name="Wariss H.M."/>
            <person name="Tao L."/>
            <person name="Zhang R."/>
            <person name="Yun Q."/>
            <person name="Hollingsworth P."/>
            <person name="Dao Z."/>
            <person name="Luo G."/>
            <person name="Guo H."/>
            <person name="Ma Y."/>
            <person name="Sun W."/>
        </authorList>
    </citation>
    <scope>NUCLEOTIDE SEQUENCE [LARGE SCALE GENOMIC DNA]</scope>
    <source>
        <strain evidence="3">cv. Malutang</strain>
    </source>
</reference>
<dbReference type="InterPro" id="IPR009646">
    <property type="entry name" value="Root_cap"/>
</dbReference>
<feature type="chain" id="PRO_5022709143" description="Late embryogenesis abundant protein LEA-2 subgroup domain-containing protein" evidence="1">
    <location>
        <begin position="26"/>
        <end position="311"/>
    </location>
</feature>
<feature type="signal peptide" evidence="1">
    <location>
        <begin position="1"/>
        <end position="25"/>
    </location>
</feature>
<name>A0A5C7IDI1_9ROSI</name>
<protein>
    <recommendedName>
        <fullName evidence="4">Late embryogenesis abundant protein LEA-2 subgroup domain-containing protein</fullName>
    </recommendedName>
</protein>
<evidence type="ECO:0000313" key="2">
    <source>
        <dbReference type="EMBL" id="TXG67114.1"/>
    </source>
</evidence>
<sequence>MRFSSRNSGLIILLVFVSVVVRIHGASLLCTNARSRCFRKVITCPAQCPSKSSKNPTAKVCYVDCNSPLCQAVCKRKIIVNQTATALEQHAWTLDSSVEMALPAGRTRDYTWIQALGFLFDSETFSLEATRAATWDDKIDHLKFTYNGKELVVPEGHLSSWKSPESSLRVERTSNKNSVLVTLPEVAEISVNVVPVTQEDDRIHNYQIPSNDCFAHLEVQFRFYGLSSKVEGVLGRTYQPDFQNPVKPGVAMPVVGGEDKYRTLSLLSADCTSCIFSPAGVLDQENSLLVDYGSLDCTGSATSGNGIVCRK</sequence>
<accession>A0A5C7IDI1</accession>
<gene>
    <name evidence="2" type="ORF">EZV62_008389</name>
</gene>
<comment type="caution">
    <text evidence="2">The sequence shown here is derived from an EMBL/GenBank/DDBJ whole genome shotgun (WGS) entry which is preliminary data.</text>
</comment>
<evidence type="ECO:0000256" key="1">
    <source>
        <dbReference type="SAM" id="SignalP"/>
    </source>
</evidence>
<dbReference type="AlphaFoldDB" id="A0A5C7IDI1"/>
<proteinExistence type="predicted"/>
<evidence type="ECO:0008006" key="4">
    <source>
        <dbReference type="Google" id="ProtNLM"/>
    </source>
</evidence>
<keyword evidence="3" id="KW-1185">Reference proteome</keyword>
<keyword evidence="1" id="KW-0732">Signal</keyword>
<dbReference type="Proteomes" id="UP000323000">
    <property type="component" value="Chromosome 3"/>
</dbReference>
<dbReference type="Pfam" id="PF06830">
    <property type="entry name" value="Root_cap"/>
    <property type="match status" value="1"/>
</dbReference>
<evidence type="ECO:0000313" key="3">
    <source>
        <dbReference type="Proteomes" id="UP000323000"/>
    </source>
</evidence>